<dbReference type="InterPro" id="IPR013783">
    <property type="entry name" value="Ig-like_fold"/>
</dbReference>
<protein>
    <recommendedName>
        <fullName evidence="3">Fibronectin type-III domain-containing protein</fullName>
    </recommendedName>
</protein>
<organism evidence="1 2">
    <name type="scientific">Nonlabens mediterrranea</name>
    <dbReference type="NCBI Taxonomy" id="1419947"/>
    <lineage>
        <taxon>Bacteria</taxon>
        <taxon>Pseudomonadati</taxon>
        <taxon>Bacteroidota</taxon>
        <taxon>Flavobacteriia</taxon>
        <taxon>Flavobacteriales</taxon>
        <taxon>Flavobacteriaceae</taxon>
        <taxon>Nonlabens</taxon>
    </lineage>
</organism>
<feature type="non-terminal residue" evidence="1">
    <location>
        <position position="1"/>
    </location>
</feature>
<evidence type="ECO:0000313" key="2">
    <source>
        <dbReference type="Proteomes" id="UP001194729"/>
    </source>
</evidence>
<name>A0ABS0A7W1_9FLAO</name>
<accession>A0ABS0A7W1</accession>
<dbReference type="Gene3D" id="2.60.40.10">
    <property type="entry name" value="Immunoglobulins"/>
    <property type="match status" value="1"/>
</dbReference>
<keyword evidence="2" id="KW-1185">Reference proteome</keyword>
<evidence type="ECO:0000313" key="1">
    <source>
        <dbReference type="EMBL" id="MBF4985431.1"/>
    </source>
</evidence>
<sequence>ASWEVEYGVDSFTQGAGNIITPATNPYNLNVLTANTAYDYYVRANCGGGDFSEWVGPYSFTTPCVAFNIPFTETFESSTTGSSSNANAPNCWSFIDSGSGYAYVYDNSATNVQSGAKSYRFYNGFDSSGDYMLISPEIAELTTDGVQVQFSAKGANGQELELGTITDPNDASTFTVLATTTLTSSKDEDVK</sequence>
<proteinExistence type="predicted"/>
<comment type="caution">
    <text evidence="1">The sequence shown here is derived from an EMBL/GenBank/DDBJ whole genome shotgun (WGS) entry which is preliminary data.</text>
</comment>
<dbReference type="EMBL" id="JADKYU010000741">
    <property type="protein sequence ID" value="MBF4985431.1"/>
    <property type="molecule type" value="Genomic_DNA"/>
</dbReference>
<dbReference type="Gene3D" id="2.60.120.200">
    <property type="match status" value="1"/>
</dbReference>
<feature type="non-terminal residue" evidence="1">
    <location>
        <position position="191"/>
    </location>
</feature>
<dbReference type="InterPro" id="IPR036116">
    <property type="entry name" value="FN3_sf"/>
</dbReference>
<gene>
    <name evidence="1" type="ORF">FNJ87_14215</name>
</gene>
<reference evidence="1 2" key="1">
    <citation type="submission" date="2020-11" db="EMBL/GenBank/DDBJ databases">
        <title>P. mediterranea TC4 genome.</title>
        <authorList>
            <person name="Molmeret M."/>
        </authorList>
    </citation>
    <scope>NUCLEOTIDE SEQUENCE [LARGE SCALE GENOMIC DNA]</scope>
    <source>
        <strain evidence="1 2">TC4</strain>
    </source>
</reference>
<dbReference type="SUPFAM" id="SSF49265">
    <property type="entry name" value="Fibronectin type III"/>
    <property type="match status" value="1"/>
</dbReference>
<evidence type="ECO:0008006" key="3">
    <source>
        <dbReference type="Google" id="ProtNLM"/>
    </source>
</evidence>
<dbReference type="Proteomes" id="UP001194729">
    <property type="component" value="Unassembled WGS sequence"/>
</dbReference>